<proteinExistence type="predicted"/>
<keyword evidence="5" id="KW-1185">Reference proteome</keyword>
<keyword evidence="1" id="KW-0175">Coiled coil</keyword>
<dbReference type="Proteomes" id="UP000011863">
    <property type="component" value="Chromosome"/>
</dbReference>
<evidence type="ECO:0000256" key="2">
    <source>
        <dbReference type="SAM" id="MobiDB-lite"/>
    </source>
</evidence>
<dbReference type="EMBL" id="AP012057">
    <property type="protein sequence ID" value="BAN01883.1"/>
    <property type="molecule type" value="Genomic_DNA"/>
</dbReference>
<gene>
    <name evidence="4" type="ORF">YM304_15690</name>
</gene>
<sequence length="299" mass="30563">METMTSLEGSPSADRREPTLGRMSDLLATDSHVDAPVEFPTADAPGPDAPNGETPVAHSAPPAFPPPDPSAEAAARRRTTGLLTLLALAGLAVGVIMTILWLGTKGDVDEAATERDLAVAERDAAVESLDAVQTDLAGTSDTLATTEDELQETLDALRAAEGRIDEAPSATDAEIARLEAQLSELEAAATSAASENLRLKEELDALAVDPAPATPAEFDAAATPGFARWVGELLSSSSGSSRLGQEASTCFGTEIIGLIGVDAIGAGQNNASSGADRQIVIDAMITAAGTCGIDQSLIF</sequence>
<evidence type="ECO:0000256" key="3">
    <source>
        <dbReference type="SAM" id="Phobius"/>
    </source>
</evidence>
<keyword evidence="3" id="KW-0812">Transmembrane</keyword>
<reference evidence="4 5" key="1">
    <citation type="journal article" date="2013" name="Int. J. Syst. Evol. Microbiol.">
        <title>Ilumatobacter nonamiense sp. nov. and Ilumatobacter coccineum sp. nov., isolated from seashore sand.</title>
        <authorList>
            <person name="Matsumoto A."/>
            <person name="Kasai H."/>
            <person name="Matsuo Y."/>
            <person name="Shizuri Y."/>
            <person name="Ichikawa N."/>
            <person name="Fujita N."/>
            <person name="Omura S."/>
            <person name="Takahashi Y."/>
        </authorList>
    </citation>
    <scope>NUCLEOTIDE SEQUENCE [LARGE SCALE GENOMIC DNA]</scope>
    <source>
        <strain evidence="5">NBRC 103263 / KCTC 29153 / YM16-304</strain>
    </source>
</reference>
<keyword evidence="3" id="KW-0472">Membrane</keyword>
<protein>
    <submittedName>
        <fullName evidence="4">Uncharacterized protein</fullName>
    </submittedName>
</protein>
<name>A0A6C7E622_ILUCY</name>
<evidence type="ECO:0000256" key="1">
    <source>
        <dbReference type="SAM" id="Coils"/>
    </source>
</evidence>
<feature type="transmembrane region" description="Helical" evidence="3">
    <location>
        <begin position="82"/>
        <end position="103"/>
    </location>
</feature>
<feature type="coiled-coil region" evidence="1">
    <location>
        <begin position="143"/>
        <end position="202"/>
    </location>
</feature>
<accession>A0A6C7E622</accession>
<keyword evidence="3" id="KW-1133">Transmembrane helix</keyword>
<evidence type="ECO:0000313" key="4">
    <source>
        <dbReference type="EMBL" id="BAN01883.1"/>
    </source>
</evidence>
<organism evidence="4 5">
    <name type="scientific">Ilumatobacter coccineus (strain NBRC 103263 / KCTC 29153 / YM16-304)</name>
    <dbReference type="NCBI Taxonomy" id="1313172"/>
    <lineage>
        <taxon>Bacteria</taxon>
        <taxon>Bacillati</taxon>
        <taxon>Actinomycetota</taxon>
        <taxon>Acidimicrobiia</taxon>
        <taxon>Acidimicrobiales</taxon>
        <taxon>Ilumatobacteraceae</taxon>
        <taxon>Ilumatobacter</taxon>
    </lineage>
</organism>
<dbReference type="AlphaFoldDB" id="A0A6C7E622"/>
<feature type="region of interest" description="Disordered" evidence="2">
    <location>
        <begin position="1"/>
        <end position="75"/>
    </location>
</feature>
<evidence type="ECO:0000313" key="5">
    <source>
        <dbReference type="Proteomes" id="UP000011863"/>
    </source>
</evidence>
<dbReference type="KEGG" id="aym:YM304_15690"/>